<accession>A0A077P1A7</accession>
<proteinExistence type="predicted"/>
<dbReference type="Pfam" id="PF06755">
    <property type="entry name" value="CbtA_toxin"/>
    <property type="match status" value="1"/>
</dbReference>
<organism evidence="1 2">
    <name type="scientific">Xenorhabdus bovienii str. oregonense</name>
    <dbReference type="NCBI Taxonomy" id="1398202"/>
    <lineage>
        <taxon>Bacteria</taxon>
        <taxon>Pseudomonadati</taxon>
        <taxon>Pseudomonadota</taxon>
        <taxon>Gammaproteobacteria</taxon>
        <taxon>Enterobacterales</taxon>
        <taxon>Morganellaceae</taxon>
        <taxon>Xenorhabdus</taxon>
    </lineage>
</organism>
<reference evidence="1" key="1">
    <citation type="submission" date="2013-07" db="EMBL/GenBank/DDBJ databases">
        <title>Sub-species coevolution in mutualistic symbiosis.</title>
        <authorList>
            <person name="Murfin K."/>
            <person name="Klassen J."/>
            <person name="Lee M."/>
            <person name="Forst S."/>
            <person name="Stock P."/>
            <person name="Goodrich-Blair H."/>
        </authorList>
    </citation>
    <scope>NUCLEOTIDE SEQUENCE [LARGE SCALE GENOMIC DNA]</scope>
    <source>
        <strain evidence="1">Oregonense</strain>
    </source>
</reference>
<evidence type="ECO:0000313" key="2">
    <source>
        <dbReference type="Proteomes" id="UP000028483"/>
    </source>
</evidence>
<comment type="caution">
    <text evidence="1">The sequence shown here is derived from an EMBL/GenBank/DDBJ whole genome shotgun (WGS) entry which is preliminary data.</text>
</comment>
<name>A0A077P1A7_XENBV</name>
<sequence>MKVRYHNGTLTFNGLQVIAAALLNRHFGLSLNDMVLCETDTVTELMANGVRPSDAINELVDKYDLTRMNAPAMTHSTPYLGVHDELMVIFDSQVAGIFRQAIN</sequence>
<evidence type="ECO:0000313" key="1">
    <source>
        <dbReference type="EMBL" id="CDH04800.1"/>
    </source>
</evidence>
<dbReference type="HOGENOM" id="CLU_176382_0_0_6"/>
<protein>
    <recommendedName>
        <fullName evidence="3">Toxin-antitoxin protein</fullName>
    </recommendedName>
</protein>
<dbReference type="EMBL" id="CBSX010000045">
    <property type="protein sequence ID" value="CDH04800.1"/>
    <property type="molecule type" value="Genomic_DNA"/>
</dbReference>
<evidence type="ECO:0008006" key="3">
    <source>
        <dbReference type="Google" id="ProtNLM"/>
    </source>
</evidence>
<dbReference type="InterPro" id="IPR009610">
    <property type="entry name" value="CbtA_toxin"/>
</dbReference>
<dbReference type="Proteomes" id="UP000028483">
    <property type="component" value="Unassembled WGS sequence"/>
</dbReference>
<dbReference type="AlphaFoldDB" id="A0A077P1A7"/>
<gene>
    <name evidence="1" type="ORF">XBO1_1390005</name>
</gene>